<dbReference type="PANTHER" id="PTHR33420:SF3">
    <property type="entry name" value="FIMBRIAL SUBUNIT ELFA"/>
    <property type="match status" value="1"/>
</dbReference>
<protein>
    <submittedName>
        <fullName evidence="6">Fimbrial protein</fullName>
    </submittedName>
</protein>
<evidence type="ECO:0000313" key="7">
    <source>
        <dbReference type="Proteomes" id="UP000008793"/>
    </source>
</evidence>
<keyword evidence="7" id="KW-1185">Reference proteome</keyword>
<dbReference type="Gene3D" id="2.60.40.1090">
    <property type="entry name" value="Fimbrial-type adhesion domain"/>
    <property type="match status" value="1"/>
</dbReference>
<feature type="chain" id="PRO_5003118205" evidence="5">
    <location>
        <begin position="24"/>
        <end position="187"/>
    </location>
</feature>
<organism evidence="7">
    <name type="scientific">Erwinia billingiae (strain Eb661)</name>
    <dbReference type="NCBI Taxonomy" id="634500"/>
    <lineage>
        <taxon>Bacteria</taxon>
        <taxon>Pseudomonadati</taxon>
        <taxon>Pseudomonadota</taxon>
        <taxon>Gammaproteobacteria</taxon>
        <taxon>Enterobacterales</taxon>
        <taxon>Erwiniaceae</taxon>
        <taxon>Erwinia</taxon>
    </lineage>
</organism>
<dbReference type="SUPFAM" id="SSF49401">
    <property type="entry name" value="Bacterial adhesins"/>
    <property type="match status" value="1"/>
</dbReference>
<proteinExistence type="inferred from homology"/>
<name>D8MS97_ERWBE</name>
<dbReference type="EMBL" id="FP236843">
    <property type="protein sequence ID" value="CAX59704.1"/>
    <property type="molecule type" value="Genomic_DNA"/>
</dbReference>
<dbReference type="InterPro" id="IPR039458">
    <property type="entry name" value="FimA-like"/>
</dbReference>
<dbReference type="AlphaFoldDB" id="D8MS97"/>
<evidence type="ECO:0000313" key="6">
    <source>
        <dbReference type="EMBL" id="CAX59704.1"/>
    </source>
</evidence>
<evidence type="ECO:0000256" key="2">
    <source>
        <dbReference type="ARBA" id="ARBA00006671"/>
    </source>
</evidence>
<dbReference type="InterPro" id="IPR050263">
    <property type="entry name" value="Bact_Fimbrial_Adh_Pro"/>
</dbReference>
<dbReference type="GO" id="GO:0043709">
    <property type="term" value="P:cell adhesion involved in single-species biofilm formation"/>
    <property type="evidence" value="ECO:0007669"/>
    <property type="project" value="TreeGrafter"/>
</dbReference>
<dbReference type="HOGENOM" id="CLU_088965_2_1_6"/>
<gene>
    <name evidence="6" type="ordered locus">EbC_21730</name>
</gene>
<dbReference type="KEGG" id="ebi:EbC_21730"/>
<accession>D8MS97</accession>
<dbReference type="Proteomes" id="UP000008793">
    <property type="component" value="Chromosome"/>
</dbReference>
<keyword evidence="3 5" id="KW-0732">Signal</keyword>
<evidence type="ECO:0000256" key="1">
    <source>
        <dbReference type="ARBA" id="ARBA00004561"/>
    </source>
</evidence>
<dbReference type="eggNOG" id="COG3539">
    <property type="taxonomic scope" value="Bacteria"/>
</dbReference>
<keyword evidence="4" id="KW-0281">Fimbrium</keyword>
<dbReference type="STRING" id="634500.EbC_21730"/>
<evidence type="ECO:0000256" key="4">
    <source>
        <dbReference type="ARBA" id="ARBA00023263"/>
    </source>
</evidence>
<dbReference type="GO" id="GO:0009289">
    <property type="term" value="C:pilus"/>
    <property type="evidence" value="ECO:0007669"/>
    <property type="project" value="UniProtKB-SubCell"/>
</dbReference>
<dbReference type="PANTHER" id="PTHR33420">
    <property type="entry name" value="FIMBRIAL SUBUNIT ELFA-RELATED"/>
    <property type="match status" value="1"/>
</dbReference>
<evidence type="ECO:0000256" key="5">
    <source>
        <dbReference type="SAM" id="SignalP"/>
    </source>
</evidence>
<dbReference type="InterPro" id="IPR036937">
    <property type="entry name" value="Adhesion_dom_fimbrial_sf"/>
</dbReference>
<comment type="similarity">
    <text evidence="2">Belongs to the fimbrial protein family.</text>
</comment>
<reference evidence="6 7" key="1">
    <citation type="journal article" date="2010" name="BMC Genomics">
        <title>Genome comparison of the epiphytic bacteria Erwinia billingiae and E. tasmaniensis with the pear pathogen E. pyrifoliae.</title>
        <authorList>
            <person name="Kube M."/>
            <person name="Migdoll A.M."/>
            <person name="Gehring I."/>
            <person name="Heitmann K."/>
            <person name="Mayer Y."/>
            <person name="Kuhl H."/>
            <person name="Knaust F."/>
            <person name="Geider K."/>
            <person name="Reinhardt R."/>
        </authorList>
    </citation>
    <scope>NUCLEOTIDE SEQUENCE [LARGE SCALE GENOMIC DNA]</scope>
    <source>
        <strain evidence="6 7">Eb661</strain>
    </source>
</reference>
<evidence type="ECO:0000256" key="3">
    <source>
        <dbReference type="ARBA" id="ARBA00022729"/>
    </source>
</evidence>
<comment type="subcellular location">
    <subcellularLocation>
        <location evidence="1">Fimbrium</location>
    </subcellularLocation>
</comment>
<sequence>MRMTILASVIAVSGGGVASSAGASDGTITFDGKIQDVTCVISGGTTPGSLDGKADFTITLPNVSTSALKKSGQRAGDTRFYIQLSGADCQDGKVADVVFEKAQSTIDATTGKLINQIKKASGGSENVQIAILNNDKTDINLNNSGSHQSVTIASNKALFEYWAQYYATGIVTAGLVQSQALYSITYN</sequence>
<feature type="signal peptide" evidence="5">
    <location>
        <begin position="1"/>
        <end position="23"/>
    </location>
</feature>
<dbReference type="InterPro" id="IPR008966">
    <property type="entry name" value="Adhesion_dom_sf"/>
</dbReference>
<dbReference type="Pfam" id="PF16970">
    <property type="entry name" value="FimA"/>
    <property type="match status" value="1"/>
</dbReference>